<feature type="transmembrane region" description="Helical" evidence="1">
    <location>
        <begin position="96"/>
        <end position="114"/>
    </location>
</feature>
<dbReference type="EMBL" id="NPDV01000003">
    <property type="protein sequence ID" value="PJZ54390.1"/>
    <property type="molecule type" value="Genomic_DNA"/>
</dbReference>
<sequence>MKPKILIRIASVLMLIFTLGHSIGHFTRYNTTDIRAINTITSMQMTKIPMEGVDKTYDQFYSGMSLNLSITLITFAVLLWLLSNLVPSNPKIVRKLLIPIFLCVFCFSITGFVYFFPAPTLISCLAALSILTSIFLLRKES</sequence>
<organism evidence="2 5">
    <name type="scientific">Leptospira adleri</name>
    <dbReference type="NCBI Taxonomy" id="2023186"/>
    <lineage>
        <taxon>Bacteria</taxon>
        <taxon>Pseudomonadati</taxon>
        <taxon>Spirochaetota</taxon>
        <taxon>Spirochaetia</taxon>
        <taxon>Leptospirales</taxon>
        <taxon>Leptospiraceae</taxon>
        <taxon>Leptospira</taxon>
    </lineage>
</organism>
<evidence type="ECO:0000313" key="5">
    <source>
        <dbReference type="Proteomes" id="UP000232188"/>
    </source>
</evidence>
<evidence type="ECO:0000256" key="1">
    <source>
        <dbReference type="SAM" id="Phobius"/>
    </source>
</evidence>
<dbReference type="RefSeq" id="WP_100784619.1">
    <property type="nucleotide sequence ID" value="NZ_NPDU01000012.1"/>
</dbReference>
<gene>
    <name evidence="3" type="ORF">CH376_06460</name>
    <name evidence="2" type="ORF">CH380_04785</name>
</gene>
<keyword evidence="1" id="KW-0472">Membrane</keyword>
<feature type="transmembrane region" description="Helical" evidence="1">
    <location>
        <begin position="5"/>
        <end position="23"/>
    </location>
</feature>
<keyword evidence="1" id="KW-0812">Transmembrane</keyword>
<comment type="caution">
    <text evidence="2">The sequence shown here is derived from an EMBL/GenBank/DDBJ whole genome shotgun (WGS) entry which is preliminary data.</text>
</comment>
<dbReference type="Proteomes" id="UP000232188">
    <property type="component" value="Unassembled WGS sequence"/>
</dbReference>
<protein>
    <submittedName>
        <fullName evidence="2">Uncharacterized protein</fullName>
    </submittedName>
</protein>
<proteinExistence type="predicted"/>
<evidence type="ECO:0000313" key="2">
    <source>
        <dbReference type="EMBL" id="PJZ54390.1"/>
    </source>
</evidence>
<feature type="transmembrane region" description="Helical" evidence="1">
    <location>
        <begin position="60"/>
        <end position="84"/>
    </location>
</feature>
<dbReference type="EMBL" id="NPDU01000012">
    <property type="protein sequence ID" value="PJZ62785.1"/>
    <property type="molecule type" value="Genomic_DNA"/>
</dbReference>
<dbReference type="NCBIfam" id="NF047765">
    <property type="entry name" value="LIC_13387_fam"/>
    <property type="match status" value="1"/>
</dbReference>
<accession>A0A2M9YSA8</accession>
<reference evidence="4 5" key="1">
    <citation type="submission" date="2017-07" db="EMBL/GenBank/DDBJ databases">
        <title>Leptospira spp. isolated from tropical soils.</title>
        <authorList>
            <person name="Thibeaux R."/>
            <person name="Iraola G."/>
            <person name="Ferres I."/>
            <person name="Bierque E."/>
            <person name="Girault D."/>
            <person name="Soupe-Gilbert M.-E."/>
            <person name="Picardeau M."/>
            <person name="Goarant C."/>
        </authorList>
    </citation>
    <scope>NUCLEOTIDE SEQUENCE [LARGE SCALE GENOMIC DNA]</scope>
    <source>
        <strain evidence="2 5">FH2-B-C1</strain>
        <strain evidence="3 4">FH2-B-D1</strain>
    </source>
</reference>
<dbReference type="InterPro" id="IPR058068">
    <property type="entry name" value="LIC_13387-like"/>
</dbReference>
<keyword evidence="4" id="KW-1185">Reference proteome</keyword>
<evidence type="ECO:0000313" key="4">
    <source>
        <dbReference type="Proteomes" id="UP000232149"/>
    </source>
</evidence>
<feature type="transmembrane region" description="Helical" evidence="1">
    <location>
        <begin position="120"/>
        <end position="137"/>
    </location>
</feature>
<keyword evidence="1" id="KW-1133">Transmembrane helix</keyword>
<dbReference type="AlphaFoldDB" id="A0A2M9YSA8"/>
<dbReference type="Proteomes" id="UP000232149">
    <property type="component" value="Unassembled WGS sequence"/>
</dbReference>
<evidence type="ECO:0000313" key="3">
    <source>
        <dbReference type="EMBL" id="PJZ62785.1"/>
    </source>
</evidence>
<name>A0A2M9YSA8_9LEPT</name>